<feature type="region of interest" description="Disordered" evidence="1">
    <location>
        <begin position="1"/>
        <end position="68"/>
    </location>
</feature>
<dbReference type="NCBIfam" id="NF040464">
    <property type="entry name" value="SCO3374_fam"/>
    <property type="match status" value="1"/>
</dbReference>
<dbReference type="InterPro" id="IPR047919">
    <property type="entry name" value="SCO3374-like"/>
</dbReference>
<evidence type="ECO:0000256" key="1">
    <source>
        <dbReference type="SAM" id="MobiDB-lite"/>
    </source>
</evidence>
<feature type="region of interest" description="Disordered" evidence="1">
    <location>
        <begin position="374"/>
        <end position="394"/>
    </location>
</feature>
<organism evidence="2 3">
    <name type="scientific">Streptomyces afghaniensis 772</name>
    <dbReference type="NCBI Taxonomy" id="1283301"/>
    <lineage>
        <taxon>Bacteria</taxon>
        <taxon>Bacillati</taxon>
        <taxon>Actinomycetota</taxon>
        <taxon>Actinomycetes</taxon>
        <taxon>Kitasatosporales</taxon>
        <taxon>Streptomycetaceae</taxon>
        <taxon>Streptomyces</taxon>
    </lineage>
</organism>
<dbReference type="PATRIC" id="fig|1283301.3.peg.1101"/>
<feature type="region of interest" description="Disordered" evidence="1">
    <location>
        <begin position="464"/>
        <end position="488"/>
    </location>
</feature>
<dbReference type="Proteomes" id="UP000015001">
    <property type="component" value="Unassembled WGS sequence"/>
</dbReference>
<dbReference type="EMBL" id="AOPY01001296">
    <property type="protein sequence ID" value="EPJ41827.1"/>
    <property type="molecule type" value="Genomic_DNA"/>
</dbReference>
<feature type="compositionally biased region" description="Basic and acidic residues" evidence="1">
    <location>
        <begin position="381"/>
        <end position="394"/>
    </location>
</feature>
<keyword evidence="3" id="KW-1185">Reference proteome</keyword>
<sequence length="593" mass="62955">MNLSNIVNRSSERSGSGGNFPSLSFRSLVPQAGTAHSNCRHRPWPPDPERRHLLQPDGARRCSRRPGSYPLRQYAHGERETAFPACRPLPLGMSYPYGPEVHAERPRSLRYGRTTLRLPAPPTRPHFATLCTCDATQRNPHVLPAVALGMFGASRPVPLPRRPLDASCRARRWYENELGWPTVPGDPLRLVVGVRYDVLDVPAEAGHAALRRLAPGSPVAVLGDRMRLLVAAGTAEELPGLLEWLEWGTLPLDLTAIGAGGTMEAPRPPGMNTPPRTCERDQRLPQRAGGALPPQDAGAWFCRGAGGSRSGEECGALPCETNAPFLRETDAQCLHEPDAPSLRETDAQCLHEPDAPSLRERDAQCLHERYAPSLRGAGGSMRRESGGPLPEERGGALPCGRDASCFREAGGALLRVSGGTLSSETASLPEERGGTLPCGRDASCSREAGGALHCGAGAPFLRESDGSVSRGRGGSLPPDGFIASGSERGGLLPRQAFVPSAAEADGAQPPEPGFSGSRPLPLGRFGSQGAAVWLRPPEPGCEVEASLPTLSALGGGGDAPDLVRLVNTVATQCHRVRLRRACARPPALRAQGR</sequence>
<comment type="caution">
    <text evidence="2">The sequence shown here is derived from an EMBL/GenBank/DDBJ whole genome shotgun (WGS) entry which is preliminary data.</text>
</comment>
<dbReference type="AlphaFoldDB" id="S4N330"/>
<protein>
    <submittedName>
        <fullName evidence="2">Uncharacterized protein</fullName>
    </submittedName>
</protein>
<proteinExistence type="predicted"/>
<feature type="region of interest" description="Disordered" evidence="1">
    <location>
        <begin position="502"/>
        <end position="521"/>
    </location>
</feature>
<feature type="compositionally biased region" description="Basic and acidic residues" evidence="1">
    <location>
        <begin position="47"/>
        <end position="60"/>
    </location>
</feature>
<evidence type="ECO:0000313" key="2">
    <source>
        <dbReference type="EMBL" id="EPJ41827.1"/>
    </source>
</evidence>
<gene>
    <name evidence="2" type="ORF">STAFG_1120</name>
</gene>
<reference evidence="2 3" key="1">
    <citation type="submission" date="2013-02" db="EMBL/GenBank/DDBJ databases">
        <title>Draft Genome Sequence of Streptomyces afghaniensis, Which Produces Compounds of the Julimycin B-Complex.</title>
        <authorList>
            <person name="Gruening B.A."/>
            <person name="Praeg A."/>
            <person name="Erxleben A."/>
            <person name="Guenther S."/>
            <person name="Fiedler H.-P."/>
            <person name="Goodfellow M."/>
            <person name="Mueller M."/>
        </authorList>
    </citation>
    <scope>NUCLEOTIDE SEQUENCE [LARGE SCALE GENOMIC DNA]</scope>
    <source>
        <strain evidence="2 3">772</strain>
    </source>
</reference>
<dbReference type="HOGENOM" id="CLU_459971_0_0_11"/>
<evidence type="ECO:0000313" key="3">
    <source>
        <dbReference type="Proteomes" id="UP000015001"/>
    </source>
</evidence>
<accession>S4N330</accession>
<name>S4N330_9ACTN</name>